<evidence type="ECO:0000256" key="2">
    <source>
        <dbReference type="ARBA" id="ARBA00022679"/>
    </source>
</evidence>
<evidence type="ECO:0000313" key="5">
    <source>
        <dbReference type="Proteomes" id="UP000239724"/>
    </source>
</evidence>
<dbReference type="Gene3D" id="3.40.50.2000">
    <property type="entry name" value="Glycogen Phosphorylase B"/>
    <property type="match status" value="2"/>
</dbReference>
<dbReference type="Pfam" id="PF00534">
    <property type="entry name" value="Glycos_transf_1"/>
    <property type="match status" value="1"/>
</dbReference>
<dbReference type="InterPro" id="IPR001296">
    <property type="entry name" value="Glyco_trans_1"/>
</dbReference>
<keyword evidence="5" id="KW-1185">Reference proteome</keyword>
<name>A0A2S6NM01_RHOGL</name>
<organism evidence="4 5">
    <name type="scientific">Rhodopila globiformis</name>
    <name type="common">Rhodopseudomonas globiformis</name>
    <dbReference type="NCBI Taxonomy" id="1071"/>
    <lineage>
        <taxon>Bacteria</taxon>
        <taxon>Pseudomonadati</taxon>
        <taxon>Pseudomonadota</taxon>
        <taxon>Alphaproteobacteria</taxon>
        <taxon>Acetobacterales</taxon>
        <taxon>Acetobacteraceae</taxon>
        <taxon>Rhodopila</taxon>
    </lineage>
</organism>
<evidence type="ECO:0000313" key="4">
    <source>
        <dbReference type="EMBL" id="PPQ36678.1"/>
    </source>
</evidence>
<reference evidence="4 5" key="1">
    <citation type="journal article" date="2018" name="Arch. Microbiol.">
        <title>New insights into the metabolic potential of the phototrophic purple bacterium Rhodopila globiformis DSM 161(T) from its draft genome sequence and evidence for a vanadium-dependent nitrogenase.</title>
        <authorList>
            <person name="Imhoff J.F."/>
            <person name="Rahn T."/>
            <person name="Kunzel S."/>
            <person name="Neulinger S.C."/>
        </authorList>
    </citation>
    <scope>NUCLEOTIDE SEQUENCE [LARGE SCALE GENOMIC DNA]</scope>
    <source>
        <strain evidence="4 5">DSM 161</strain>
    </source>
</reference>
<evidence type="ECO:0000259" key="3">
    <source>
        <dbReference type="Pfam" id="PF00534"/>
    </source>
</evidence>
<dbReference type="PANTHER" id="PTHR12526">
    <property type="entry name" value="GLYCOSYLTRANSFERASE"/>
    <property type="match status" value="1"/>
</dbReference>
<dbReference type="AlphaFoldDB" id="A0A2S6NM01"/>
<protein>
    <recommendedName>
        <fullName evidence="3">Glycosyl transferase family 1 domain-containing protein</fullName>
    </recommendedName>
</protein>
<proteinExistence type="predicted"/>
<keyword evidence="1" id="KW-0328">Glycosyltransferase</keyword>
<dbReference type="PANTHER" id="PTHR12526:SF510">
    <property type="entry name" value="D-INOSITOL 3-PHOSPHATE GLYCOSYLTRANSFERASE"/>
    <property type="match status" value="1"/>
</dbReference>
<dbReference type="Proteomes" id="UP000239724">
    <property type="component" value="Unassembled WGS sequence"/>
</dbReference>
<sequence>MPRTRMPPFYQSASVFCMPSLIEPLGIAALEASLFRLPVVATRIDGFLETVTDQETGILVPVNDPAAIAAALRRLFDDPALARRMGLAGHGRNAARFNRNKVGDRLRAMAETIAPRLRQAA</sequence>
<dbReference type="OrthoDB" id="529131at2"/>
<dbReference type="GO" id="GO:0016757">
    <property type="term" value="F:glycosyltransferase activity"/>
    <property type="evidence" value="ECO:0007669"/>
    <property type="project" value="UniProtKB-KW"/>
</dbReference>
<evidence type="ECO:0000256" key="1">
    <source>
        <dbReference type="ARBA" id="ARBA00022676"/>
    </source>
</evidence>
<keyword evidence="2" id="KW-0808">Transferase</keyword>
<dbReference type="EMBL" id="NHRY01000055">
    <property type="protein sequence ID" value="PPQ36678.1"/>
    <property type="molecule type" value="Genomic_DNA"/>
</dbReference>
<comment type="caution">
    <text evidence="4">The sequence shown here is derived from an EMBL/GenBank/DDBJ whole genome shotgun (WGS) entry which is preliminary data.</text>
</comment>
<dbReference type="CDD" id="cd03801">
    <property type="entry name" value="GT4_PimA-like"/>
    <property type="match status" value="1"/>
</dbReference>
<gene>
    <name evidence="4" type="ORF">CCS01_04680</name>
</gene>
<dbReference type="SUPFAM" id="SSF53756">
    <property type="entry name" value="UDP-Glycosyltransferase/glycogen phosphorylase"/>
    <property type="match status" value="1"/>
</dbReference>
<accession>A0A2S6NM01</accession>
<feature type="domain" description="Glycosyl transferase family 1" evidence="3">
    <location>
        <begin position="2"/>
        <end position="88"/>
    </location>
</feature>